<accession>A0A3M8B2F8</accession>
<dbReference type="InterPro" id="IPR005538">
    <property type="entry name" value="LrgA/CidA"/>
</dbReference>
<proteinExistence type="predicted"/>
<evidence type="ECO:0000256" key="1">
    <source>
        <dbReference type="ARBA" id="ARBA00004651"/>
    </source>
</evidence>
<comment type="subcellular location">
    <subcellularLocation>
        <location evidence="1">Cell membrane</location>
        <topology evidence="1">Multi-pass membrane protein</topology>
    </subcellularLocation>
</comment>
<dbReference type="Proteomes" id="UP000268829">
    <property type="component" value="Unassembled WGS sequence"/>
</dbReference>
<evidence type="ECO:0000256" key="6">
    <source>
        <dbReference type="SAM" id="Phobius"/>
    </source>
</evidence>
<comment type="caution">
    <text evidence="7">The sequence shown here is derived from an EMBL/GenBank/DDBJ whole genome shotgun (WGS) entry which is preliminary data.</text>
</comment>
<dbReference type="AlphaFoldDB" id="A0A3M8B2F8"/>
<feature type="transmembrane region" description="Helical" evidence="6">
    <location>
        <begin position="86"/>
        <end position="107"/>
    </location>
</feature>
<keyword evidence="4 6" id="KW-1133">Transmembrane helix</keyword>
<name>A0A3M8B2F8_9BACL</name>
<evidence type="ECO:0000256" key="4">
    <source>
        <dbReference type="ARBA" id="ARBA00022989"/>
    </source>
</evidence>
<sequence length="131" mass="14573">MKMVTGIGILLAFYGVGVLASEWLHIPLPGNLVGMLLLTIGLVTGWIRMEWVEKASMFLIRHMMLFFVPIIVGVATYLNLFAQAPWPIALSLIVGPLLVMLVTGRVVQSYLHRQQQKTEAAAVEERRTLDA</sequence>
<evidence type="ECO:0000256" key="5">
    <source>
        <dbReference type="ARBA" id="ARBA00023136"/>
    </source>
</evidence>
<dbReference type="RefSeq" id="WP_122904608.1">
    <property type="nucleotide sequence ID" value="NZ_CP154342.1"/>
</dbReference>
<keyword evidence="8" id="KW-1185">Reference proteome</keyword>
<keyword evidence="3 6" id="KW-0812">Transmembrane</keyword>
<dbReference type="EMBL" id="RHHS01000022">
    <property type="protein sequence ID" value="RNB57624.1"/>
    <property type="molecule type" value="Genomic_DNA"/>
</dbReference>
<feature type="transmembrane region" description="Helical" evidence="6">
    <location>
        <begin position="59"/>
        <end position="80"/>
    </location>
</feature>
<feature type="transmembrane region" description="Helical" evidence="6">
    <location>
        <begin position="30"/>
        <end position="47"/>
    </location>
</feature>
<evidence type="ECO:0000313" key="7">
    <source>
        <dbReference type="EMBL" id="RNB57624.1"/>
    </source>
</evidence>
<evidence type="ECO:0000256" key="3">
    <source>
        <dbReference type="ARBA" id="ARBA00022692"/>
    </source>
</evidence>
<dbReference type="GO" id="GO:0005886">
    <property type="term" value="C:plasma membrane"/>
    <property type="evidence" value="ECO:0007669"/>
    <property type="project" value="UniProtKB-SubCell"/>
</dbReference>
<keyword evidence="5 6" id="KW-0472">Membrane</keyword>
<gene>
    <name evidence="7" type="ORF">EDM57_09925</name>
</gene>
<keyword evidence="2" id="KW-1003">Cell membrane</keyword>
<dbReference type="PANTHER" id="PTHR33931:SF2">
    <property type="entry name" value="HOLIN-LIKE PROTEIN CIDA"/>
    <property type="match status" value="1"/>
</dbReference>
<dbReference type="OrthoDB" id="3176438at2"/>
<reference evidence="7 8" key="1">
    <citation type="submission" date="2018-10" db="EMBL/GenBank/DDBJ databases">
        <title>Phylogenomics of Brevibacillus.</title>
        <authorList>
            <person name="Dunlap C."/>
        </authorList>
    </citation>
    <scope>NUCLEOTIDE SEQUENCE [LARGE SCALE GENOMIC DNA]</scope>
    <source>
        <strain evidence="7 8">DSM 100115</strain>
    </source>
</reference>
<dbReference type="PANTHER" id="PTHR33931">
    <property type="entry name" value="HOLIN-LIKE PROTEIN CIDA-RELATED"/>
    <property type="match status" value="1"/>
</dbReference>
<organism evidence="7 8">
    <name type="scientific">Brevibacillus gelatini</name>
    <dbReference type="NCBI Taxonomy" id="1655277"/>
    <lineage>
        <taxon>Bacteria</taxon>
        <taxon>Bacillati</taxon>
        <taxon>Bacillota</taxon>
        <taxon>Bacilli</taxon>
        <taxon>Bacillales</taxon>
        <taxon>Paenibacillaceae</taxon>
        <taxon>Brevibacillus</taxon>
    </lineage>
</organism>
<evidence type="ECO:0000256" key="2">
    <source>
        <dbReference type="ARBA" id="ARBA00022475"/>
    </source>
</evidence>
<protein>
    <submittedName>
        <fullName evidence="7">CidA/LrgA family protein</fullName>
    </submittedName>
</protein>
<dbReference type="Pfam" id="PF03788">
    <property type="entry name" value="LrgA"/>
    <property type="match status" value="1"/>
</dbReference>
<evidence type="ECO:0000313" key="8">
    <source>
        <dbReference type="Proteomes" id="UP000268829"/>
    </source>
</evidence>